<dbReference type="PROSITE" id="PS51044">
    <property type="entry name" value="ZF_SP_RING"/>
    <property type="match status" value="1"/>
</dbReference>
<dbReference type="GO" id="GO:0008270">
    <property type="term" value="F:zinc ion binding"/>
    <property type="evidence" value="ECO:0007669"/>
    <property type="project" value="UniProtKB-KW"/>
</dbReference>
<evidence type="ECO:0000256" key="4">
    <source>
        <dbReference type="ARBA" id="ARBA00022679"/>
    </source>
</evidence>
<evidence type="ECO:0000313" key="14">
    <source>
        <dbReference type="EMBL" id="RXK41611.1"/>
    </source>
</evidence>
<dbReference type="Pfam" id="PF11789">
    <property type="entry name" value="zf-Nse"/>
    <property type="match status" value="1"/>
</dbReference>
<accession>A0A4Q1BU42</accession>
<evidence type="ECO:0000313" key="15">
    <source>
        <dbReference type="Proteomes" id="UP000289152"/>
    </source>
</evidence>
<dbReference type="FunCoup" id="A0A4Q1BU42">
    <property type="interactions" value="134"/>
</dbReference>
<evidence type="ECO:0000256" key="1">
    <source>
        <dbReference type="ARBA" id="ARBA00004123"/>
    </source>
</evidence>
<gene>
    <name evidence="14" type="ORF">M231_01110</name>
</gene>
<dbReference type="InterPro" id="IPR004181">
    <property type="entry name" value="Znf_MIZ"/>
</dbReference>
<dbReference type="GO" id="GO:0005634">
    <property type="term" value="C:nucleus"/>
    <property type="evidence" value="ECO:0007669"/>
    <property type="project" value="UniProtKB-SubCell"/>
</dbReference>
<evidence type="ECO:0000256" key="3">
    <source>
        <dbReference type="ARBA" id="ARBA00008212"/>
    </source>
</evidence>
<organism evidence="14 15">
    <name type="scientific">Tremella mesenterica</name>
    <name type="common">Jelly fungus</name>
    <dbReference type="NCBI Taxonomy" id="5217"/>
    <lineage>
        <taxon>Eukaryota</taxon>
        <taxon>Fungi</taxon>
        <taxon>Dikarya</taxon>
        <taxon>Basidiomycota</taxon>
        <taxon>Agaricomycotina</taxon>
        <taxon>Tremellomycetes</taxon>
        <taxon>Tremellales</taxon>
        <taxon>Tremellaceae</taxon>
        <taxon>Tremella</taxon>
    </lineage>
</organism>
<sequence length="324" mass="36610">MAPANARAGPSRQRASSPVEDSEAETSRRPRRGEQTGHTNGVAPSNGSAPANLTSDGWTIDTFKSLPLAKTGVVSSVFRNLDDRLKDTLGRVDDGLEKTREAAKAFEDAQEDDPAVEELDAAFRRLLEVREELRIKIRVLTEMAAELRQEGELVDPDKIYQERAIRATKEYRNKSQRAKFQNLPEYQDFRAQIWEINHPDDACPPVSRWLPKERDEESDEDIEIGATTQTYRCPITLLQFVEPVTSNKCRHSYSRAAVEGLIATAQGKRAVKCPVAGCMATIEKKDLEINRNLAKRTAEHAKRLQRRQEEEEEDPENLLDLTQE</sequence>
<evidence type="ECO:0000256" key="9">
    <source>
        <dbReference type="ARBA" id="ARBA00023242"/>
    </source>
</evidence>
<dbReference type="OrthoDB" id="26899at2759"/>
<dbReference type="AlphaFoldDB" id="A0A4Q1BU42"/>
<dbReference type="STRING" id="5217.A0A4Q1BU42"/>
<feature type="domain" description="SP-RING-type" evidence="13">
    <location>
        <begin position="218"/>
        <end position="302"/>
    </location>
</feature>
<name>A0A4Q1BU42_TREME</name>
<keyword evidence="5" id="KW-0479">Metal-binding</keyword>
<evidence type="ECO:0000256" key="7">
    <source>
        <dbReference type="ARBA" id="ARBA00022786"/>
    </source>
</evidence>
<dbReference type="PANTHER" id="PTHR21330">
    <property type="entry name" value="E3 SUMO-PROTEIN LIGASE NSE2"/>
    <property type="match status" value="1"/>
</dbReference>
<dbReference type="InterPro" id="IPR026846">
    <property type="entry name" value="Nse2(Mms21)"/>
</dbReference>
<dbReference type="VEuPathDB" id="FungiDB:TREMEDRAFT_59831"/>
<evidence type="ECO:0000256" key="12">
    <source>
        <dbReference type="SAM" id="MobiDB-lite"/>
    </source>
</evidence>
<comment type="similarity">
    <text evidence="3">Belongs to the NSE2 family.</text>
</comment>
<evidence type="ECO:0000256" key="5">
    <source>
        <dbReference type="ARBA" id="ARBA00022723"/>
    </source>
</evidence>
<comment type="caution">
    <text evidence="14">The sequence shown here is derived from an EMBL/GenBank/DDBJ whole genome shotgun (WGS) entry which is preliminary data.</text>
</comment>
<keyword evidence="7" id="KW-0833">Ubl conjugation pathway</keyword>
<dbReference type="InParanoid" id="A0A4Q1BU42"/>
<dbReference type="GO" id="GO:0061665">
    <property type="term" value="F:SUMO ligase activity"/>
    <property type="evidence" value="ECO:0007669"/>
    <property type="project" value="TreeGrafter"/>
</dbReference>
<dbReference type="UniPathway" id="UPA00886"/>
<keyword evidence="9" id="KW-0539">Nucleus</keyword>
<dbReference type="EMBL" id="SDIL01000007">
    <property type="protein sequence ID" value="RXK41611.1"/>
    <property type="molecule type" value="Genomic_DNA"/>
</dbReference>
<dbReference type="GO" id="GO:0000724">
    <property type="term" value="P:double-strand break repair via homologous recombination"/>
    <property type="evidence" value="ECO:0007669"/>
    <property type="project" value="InterPro"/>
</dbReference>
<dbReference type="GO" id="GO:0030915">
    <property type="term" value="C:Smc5-Smc6 complex"/>
    <property type="evidence" value="ECO:0007669"/>
    <property type="project" value="InterPro"/>
</dbReference>
<evidence type="ECO:0000256" key="6">
    <source>
        <dbReference type="ARBA" id="ARBA00022771"/>
    </source>
</evidence>
<feature type="compositionally biased region" description="Basic and acidic residues" evidence="12">
    <location>
        <begin position="25"/>
        <end position="35"/>
    </location>
</feature>
<feature type="compositionally biased region" description="Acidic residues" evidence="12">
    <location>
        <begin position="310"/>
        <end position="324"/>
    </location>
</feature>
<proteinExistence type="inferred from homology"/>
<keyword evidence="8" id="KW-0862">Zinc</keyword>
<dbReference type="PANTHER" id="PTHR21330:SF1">
    <property type="entry name" value="E3 SUMO-PROTEIN LIGASE NSE2"/>
    <property type="match status" value="1"/>
</dbReference>
<keyword evidence="4" id="KW-0808">Transferase</keyword>
<keyword evidence="15" id="KW-1185">Reference proteome</keyword>
<feature type="region of interest" description="Disordered" evidence="12">
    <location>
        <begin position="300"/>
        <end position="324"/>
    </location>
</feature>
<feature type="region of interest" description="Disordered" evidence="12">
    <location>
        <begin position="1"/>
        <end position="57"/>
    </location>
</feature>
<dbReference type="CDD" id="cd16651">
    <property type="entry name" value="SPL-RING_NSE2"/>
    <property type="match status" value="1"/>
</dbReference>
<comment type="pathway">
    <text evidence="2">Protein modification; protein sumoylation.</text>
</comment>
<dbReference type="Proteomes" id="UP000289152">
    <property type="component" value="Unassembled WGS sequence"/>
</dbReference>
<evidence type="ECO:0000259" key="13">
    <source>
        <dbReference type="PROSITE" id="PS51044"/>
    </source>
</evidence>
<keyword evidence="6 10" id="KW-0863">Zinc-finger</keyword>
<evidence type="ECO:0000256" key="2">
    <source>
        <dbReference type="ARBA" id="ARBA00004718"/>
    </source>
</evidence>
<dbReference type="SUPFAM" id="SSF57850">
    <property type="entry name" value="RING/U-box"/>
    <property type="match status" value="1"/>
</dbReference>
<reference evidence="14 15" key="1">
    <citation type="submission" date="2016-06" db="EMBL/GenBank/DDBJ databases">
        <title>Evolution of pathogenesis and genome organization in the Tremellales.</title>
        <authorList>
            <person name="Cuomo C."/>
            <person name="Litvintseva A."/>
            <person name="Heitman J."/>
            <person name="Chen Y."/>
            <person name="Sun S."/>
            <person name="Springer D."/>
            <person name="Dromer F."/>
            <person name="Young S."/>
            <person name="Zeng Q."/>
            <person name="Chapman S."/>
            <person name="Gujja S."/>
            <person name="Saif S."/>
            <person name="Birren B."/>
        </authorList>
    </citation>
    <scope>NUCLEOTIDE SEQUENCE [LARGE SCALE GENOMIC DNA]</scope>
    <source>
        <strain evidence="14 15">ATCC 28783</strain>
    </source>
</reference>
<dbReference type="Gene3D" id="3.30.40.10">
    <property type="entry name" value="Zinc/RING finger domain, C3HC4 (zinc finger)"/>
    <property type="match status" value="1"/>
</dbReference>
<dbReference type="GO" id="GO:0016925">
    <property type="term" value="P:protein sumoylation"/>
    <property type="evidence" value="ECO:0007669"/>
    <property type="project" value="UniProtKB-UniPathway"/>
</dbReference>
<keyword evidence="11" id="KW-0175">Coiled coil</keyword>
<protein>
    <recommendedName>
        <fullName evidence="13">SP-RING-type domain-containing protein</fullName>
    </recommendedName>
</protein>
<feature type="compositionally biased region" description="Basic and acidic residues" evidence="12">
    <location>
        <begin position="300"/>
        <end position="309"/>
    </location>
</feature>
<evidence type="ECO:0000256" key="11">
    <source>
        <dbReference type="SAM" id="Coils"/>
    </source>
</evidence>
<evidence type="ECO:0000256" key="8">
    <source>
        <dbReference type="ARBA" id="ARBA00022833"/>
    </source>
</evidence>
<feature type="compositionally biased region" description="Polar residues" evidence="12">
    <location>
        <begin position="36"/>
        <end position="57"/>
    </location>
</feature>
<evidence type="ECO:0000256" key="10">
    <source>
        <dbReference type="PROSITE-ProRule" id="PRU00452"/>
    </source>
</evidence>
<dbReference type="InterPro" id="IPR013083">
    <property type="entry name" value="Znf_RING/FYVE/PHD"/>
</dbReference>
<comment type="subcellular location">
    <subcellularLocation>
        <location evidence="1">Nucleus</location>
    </subcellularLocation>
</comment>
<feature type="coiled-coil region" evidence="11">
    <location>
        <begin position="116"/>
        <end position="150"/>
    </location>
</feature>